<organism evidence="1 2">
    <name type="scientific">Mycobacterium paraense</name>
    <dbReference type="NCBI Taxonomy" id="767916"/>
    <lineage>
        <taxon>Bacteria</taxon>
        <taxon>Bacillati</taxon>
        <taxon>Actinomycetota</taxon>
        <taxon>Actinomycetes</taxon>
        <taxon>Mycobacteriales</taxon>
        <taxon>Mycobacteriaceae</taxon>
        <taxon>Mycobacterium</taxon>
        <taxon>Mycobacterium simiae complex</taxon>
    </lineage>
</organism>
<dbReference type="EMBL" id="LQPK01000005">
    <property type="protein sequence ID" value="ORW33268.1"/>
    <property type="molecule type" value="Genomic_DNA"/>
</dbReference>
<evidence type="ECO:0000313" key="1">
    <source>
        <dbReference type="EMBL" id="ORW33268.1"/>
    </source>
</evidence>
<proteinExistence type="predicted"/>
<accession>A0ABX3VUC3</accession>
<evidence type="ECO:0000313" key="2">
    <source>
        <dbReference type="Proteomes" id="UP000193801"/>
    </source>
</evidence>
<reference evidence="1 2" key="1">
    <citation type="journal article" date="2015" name="Emerg. Microbes Infect.">
        <title>Characterization of 17 strains belonging to the Mycobacterium simiae complex and description of Mycobacterium paraense sp. nov.</title>
        <authorList>
            <person name="Fusco da Costa A.R."/>
            <person name="Fedrizzi T."/>
            <person name="Lopes M.L."/>
            <person name="Pecorari M."/>
            <person name="Oliveira da Costa W.L."/>
            <person name="Giacobazzi E."/>
            <person name="da Costa Bahia J.R."/>
            <person name="De Sanctis V."/>
            <person name="Batista Lima K.V."/>
            <person name="Bertorelli R."/>
            <person name="Grottola A."/>
            <person name="Fabio A."/>
            <person name="Mariottini A."/>
            <person name="Ferretti P."/>
            <person name="Di Leva F."/>
            <person name="Fregni Serpini G."/>
            <person name="Tagliazucchi S."/>
            <person name="Rumpianesi F."/>
            <person name="Jousson O."/>
            <person name="Segata N."/>
            <person name="Tortoli E."/>
        </authorList>
    </citation>
    <scope>NUCLEOTIDE SEQUENCE [LARGE SCALE GENOMIC DNA]</scope>
    <source>
        <strain evidence="1 2">FI-07156</strain>
    </source>
</reference>
<sequence length="116" mass="12925">MTLHRQVRAARALVDVGLAPLLEAVWQAGIETSYSCEGGADLDGYIAFPSVDDGVRFMTATAARTPHSRFKHLWLTFLQPWPDSGEFRARVAWPWPLTRALTTAWTEGNTSGLRRP</sequence>
<keyword evidence="2" id="KW-1185">Reference proteome</keyword>
<gene>
    <name evidence="1" type="ORF">AWB91_09075</name>
</gene>
<protein>
    <submittedName>
        <fullName evidence="1">Uncharacterized protein</fullName>
    </submittedName>
</protein>
<comment type="caution">
    <text evidence="1">The sequence shown here is derived from an EMBL/GenBank/DDBJ whole genome shotgun (WGS) entry which is preliminary data.</text>
</comment>
<name>A0ABX3VUC3_9MYCO</name>
<dbReference type="Proteomes" id="UP000193801">
    <property type="component" value="Unassembled WGS sequence"/>
</dbReference>